<evidence type="ECO:0000259" key="3">
    <source>
        <dbReference type="Pfam" id="PF01464"/>
    </source>
</evidence>
<dbReference type="Pfam" id="PF01464">
    <property type="entry name" value="SLT"/>
    <property type="match status" value="1"/>
</dbReference>
<keyword evidence="2" id="KW-0732">Signal</keyword>
<dbReference type="Gene3D" id="1.10.530.10">
    <property type="match status" value="1"/>
</dbReference>
<accession>A0ABW2CAP3</accession>
<dbReference type="PANTHER" id="PTHR30163">
    <property type="entry name" value="MEMBRANE-BOUND LYTIC MUREIN TRANSGLYCOSYLASE B"/>
    <property type="match status" value="1"/>
</dbReference>
<dbReference type="EMBL" id="JBHSXX010000001">
    <property type="protein sequence ID" value="MFC6871139.1"/>
    <property type="molecule type" value="Genomic_DNA"/>
</dbReference>
<organism evidence="4 5">
    <name type="scientific">Haloechinothrix salitolerans</name>
    <dbReference type="NCBI Taxonomy" id="926830"/>
    <lineage>
        <taxon>Bacteria</taxon>
        <taxon>Bacillati</taxon>
        <taxon>Actinomycetota</taxon>
        <taxon>Actinomycetes</taxon>
        <taxon>Pseudonocardiales</taxon>
        <taxon>Pseudonocardiaceae</taxon>
        <taxon>Haloechinothrix</taxon>
    </lineage>
</organism>
<evidence type="ECO:0000256" key="1">
    <source>
        <dbReference type="SAM" id="MobiDB-lite"/>
    </source>
</evidence>
<feature type="region of interest" description="Disordered" evidence="1">
    <location>
        <begin position="25"/>
        <end position="55"/>
    </location>
</feature>
<reference evidence="5" key="1">
    <citation type="journal article" date="2019" name="Int. J. Syst. Evol. Microbiol.">
        <title>The Global Catalogue of Microorganisms (GCM) 10K type strain sequencing project: providing services to taxonomists for standard genome sequencing and annotation.</title>
        <authorList>
            <consortium name="The Broad Institute Genomics Platform"/>
            <consortium name="The Broad Institute Genome Sequencing Center for Infectious Disease"/>
            <person name="Wu L."/>
            <person name="Ma J."/>
        </authorList>
    </citation>
    <scope>NUCLEOTIDE SEQUENCE [LARGE SCALE GENOMIC DNA]</scope>
    <source>
        <strain evidence="5">KCTC 32255</strain>
    </source>
</reference>
<dbReference type="PANTHER" id="PTHR30163:SF8">
    <property type="entry name" value="LYTIC MUREIN TRANSGLYCOSYLASE"/>
    <property type="match status" value="1"/>
</dbReference>
<dbReference type="SUPFAM" id="SSF53955">
    <property type="entry name" value="Lysozyme-like"/>
    <property type="match status" value="1"/>
</dbReference>
<dbReference type="InterPro" id="IPR008258">
    <property type="entry name" value="Transglycosylase_SLT_dom_1"/>
</dbReference>
<comment type="caution">
    <text evidence="4">The sequence shown here is derived from an EMBL/GenBank/DDBJ whole genome shotgun (WGS) entry which is preliminary data.</text>
</comment>
<dbReference type="Proteomes" id="UP001596337">
    <property type="component" value="Unassembled WGS sequence"/>
</dbReference>
<sequence length="292" mass="32150">MGIPTTAVSTALLACLALTGCEAGTHAPRPSATSPAPSSAEKTSSAVKPPPTAFPEAATPRALAMLLARAERALADETTPDKHRTGWARIQQQVYRELADRPRWRATARDHVPGRFHAAYDLTLRAATSLSQLNSPRAGPPDDWRIRRPLPVAKLRGHYHAAQKQFGVPWQILAAINFVETRFGRIHGDSHAGAQGPMQFMPSTWDVYGKGDVNNPRDAILAAARYLTASGAPDDMRGALYAYNHSEHYVEAILAYANAMRRYPHYLDVYHRWQVYFSTPKGDVLLREGYGS</sequence>
<evidence type="ECO:0000256" key="2">
    <source>
        <dbReference type="SAM" id="SignalP"/>
    </source>
</evidence>
<feature type="chain" id="PRO_5045850434" evidence="2">
    <location>
        <begin position="24"/>
        <end position="292"/>
    </location>
</feature>
<feature type="domain" description="Transglycosylase SLT" evidence="3">
    <location>
        <begin position="161"/>
        <end position="256"/>
    </location>
</feature>
<proteinExistence type="predicted"/>
<dbReference type="RefSeq" id="WP_345406186.1">
    <property type="nucleotide sequence ID" value="NZ_BAABLA010000122.1"/>
</dbReference>
<evidence type="ECO:0000313" key="4">
    <source>
        <dbReference type="EMBL" id="MFC6871139.1"/>
    </source>
</evidence>
<keyword evidence="5" id="KW-1185">Reference proteome</keyword>
<dbReference type="InterPro" id="IPR043426">
    <property type="entry name" value="MltB-like"/>
</dbReference>
<evidence type="ECO:0000313" key="5">
    <source>
        <dbReference type="Proteomes" id="UP001596337"/>
    </source>
</evidence>
<feature type="signal peptide" evidence="2">
    <location>
        <begin position="1"/>
        <end position="23"/>
    </location>
</feature>
<dbReference type="CDD" id="cd13399">
    <property type="entry name" value="Slt35-like"/>
    <property type="match status" value="1"/>
</dbReference>
<gene>
    <name evidence="4" type="ORF">ACFQGD_28855</name>
</gene>
<dbReference type="InterPro" id="IPR023346">
    <property type="entry name" value="Lysozyme-like_dom_sf"/>
</dbReference>
<protein>
    <submittedName>
        <fullName evidence="4">Transglycosylase SLT domain-containing protein</fullName>
    </submittedName>
</protein>
<feature type="compositionally biased region" description="Low complexity" evidence="1">
    <location>
        <begin position="27"/>
        <end position="46"/>
    </location>
</feature>
<name>A0ABW2CAP3_9PSEU</name>